<dbReference type="SMART" id="SM00233">
    <property type="entry name" value="PH"/>
    <property type="match status" value="1"/>
</dbReference>
<feature type="compositionally biased region" description="Low complexity" evidence="9">
    <location>
        <begin position="1389"/>
        <end position="1404"/>
    </location>
</feature>
<feature type="region of interest" description="Disordered" evidence="9">
    <location>
        <begin position="1665"/>
        <end position="1735"/>
    </location>
</feature>
<organism evidence="14 15">
    <name type="scientific">Cirrhinus molitorella</name>
    <name type="common">mud carp</name>
    <dbReference type="NCBI Taxonomy" id="172907"/>
    <lineage>
        <taxon>Eukaryota</taxon>
        <taxon>Metazoa</taxon>
        <taxon>Chordata</taxon>
        <taxon>Craniata</taxon>
        <taxon>Vertebrata</taxon>
        <taxon>Euteleostomi</taxon>
        <taxon>Actinopterygii</taxon>
        <taxon>Neopterygii</taxon>
        <taxon>Teleostei</taxon>
        <taxon>Ostariophysi</taxon>
        <taxon>Cypriniformes</taxon>
        <taxon>Cyprinidae</taxon>
        <taxon>Labeoninae</taxon>
        <taxon>Labeonini</taxon>
        <taxon>Cirrhinus</taxon>
    </lineage>
</organism>
<evidence type="ECO:0008006" key="16">
    <source>
        <dbReference type="Google" id="ProtNLM"/>
    </source>
</evidence>
<evidence type="ECO:0000259" key="13">
    <source>
        <dbReference type="PROSITE" id="PS50835"/>
    </source>
</evidence>
<dbReference type="Pfam" id="PF07686">
    <property type="entry name" value="V-set"/>
    <property type="match status" value="2"/>
</dbReference>
<evidence type="ECO:0000256" key="4">
    <source>
        <dbReference type="ARBA" id="ARBA00023136"/>
    </source>
</evidence>
<dbReference type="InterPro" id="IPR013106">
    <property type="entry name" value="Ig_V-set"/>
</dbReference>
<feature type="transmembrane region" description="Helical" evidence="10">
    <location>
        <begin position="324"/>
        <end position="345"/>
    </location>
</feature>
<dbReference type="GO" id="GO:0070507">
    <property type="term" value="P:regulation of microtubule cytoskeleton organization"/>
    <property type="evidence" value="ECO:0007669"/>
    <property type="project" value="TreeGrafter"/>
</dbReference>
<dbReference type="SMART" id="SM00408">
    <property type="entry name" value="IGc2"/>
    <property type="match status" value="3"/>
</dbReference>
<feature type="compositionally biased region" description="Polar residues" evidence="9">
    <location>
        <begin position="1696"/>
        <end position="1708"/>
    </location>
</feature>
<feature type="coiled-coil region" evidence="8">
    <location>
        <begin position="1623"/>
        <end position="1650"/>
    </location>
</feature>
<proteinExistence type="predicted"/>
<feature type="region of interest" description="Disordered" evidence="9">
    <location>
        <begin position="1254"/>
        <end position="1275"/>
    </location>
</feature>
<evidence type="ECO:0000313" key="15">
    <source>
        <dbReference type="Proteomes" id="UP001187343"/>
    </source>
</evidence>
<keyword evidence="15" id="KW-1185">Reference proteome</keyword>
<dbReference type="InterPro" id="IPR003598">
    <property type="entry name" value="Ig_sub2"/>
</dbReference>
<evidence type="ECO:0000256" key="10">
    <source>
        <dbReference type="SAM" id="Phobius"/>
    </source>
</evidence>
<dbReference type="FunFam" id="2.30.29.30:FF:000006">
    <property type="entry name" value="Pleckstrin homology like domain family B member 1"/>
    <property type="match status" value="1"/>
</dbReference>
<feature type="region of interest" description="Disordered" evidence="9">
    <location>
        <begin position="1125"/>
        <end position="1160"/>
    </location>
</feature>
<protein>
    <recommendedName>
        <fullName evidence="16">Pleckstrin homology-like domain family B member 2</fullName>
    </recommendedName>
</protein>
<feature type="region of interest" description="Disordered" evidence="9">
    <location>
        <begin position="773"/>
        <end position="806"/>
    </location>
</feature>
<evidence type="ECO:0000256" key="3">
    <source>
        <dbReference type="ARBA" id="ARBA00023054"/>
    </source>
</evidence>
<sequence>MSRTRYGVCVVLWILSLVECKVPEVRVTCIFSEDCVLPCSFTSTNGDVKIQWYQQEALILSLQQTGQRHSHGNVWLSSDSVSDGNASLLVKKVDTRSKGRYKCVVNNVTVTYVVATVEAPIRSISIDINPSGLIQCSTKDVYPAPVVHWSSKPRSTPALQPITRMVPGEKGLFTVESTLKQQNNSLDHVYVCNITSKYGTQTWTASFQLQEITGSEGKDLVIPCKAPKNLQSFSLDWTFTTANKTTDILTYDSRTHKSSSFWDHAELEEDNAWKGDVSLTLENPVGSEHSGIYTCAFLGAETRHLIQSRVVISSSRQGKGYLKYNLWMLGIVAGLIALLALTLIIKRYRAKSKRNQESVQEDAEMQSMNPEKTSEEPQAGNKLMTQPSDAHNAHVTCLFYEDCVLPCSFKPTGAVVIHWYKQQIPVHSYYYNKDQYGLQNKHFSGRTNLFNSQIAQGNASLVLRKVKVQDQGRYKCYTSTRKGNQETFVNLGVKALIQFVKLEMVEERVICLSHNIYPSPEVTWATDPPTDTRSLQNFTRKTSDSKGLFTIESSISVVGNVSDHIYFCSVVSADEMQVWTASLHHQDELFGEEGSGFLVPCVVPQPRHNFTLTWTFIRTTESIVIFTYDSRTRRIANLWESKAEVDIDHAHLGNGSLHLLNPDSLGHSGAYICTFYGFQMRHQVQTHVNITVRVTDDDEYDCRRSWWGTAASVFIFLITVSVALSRCFRLRGEHPVHSHSDINKRIRCSNKSEIPVFERQGQDEPRCNGLESVETDIHRAPSDTTPYESSKPLKQHPDVLPHTPTENSLINTCMIISDSSMPDTPAERHESRPQTPTGAIITLFTSEMNTQASDDKENERNELESESHPADRVEMEKISQIGFEDAESPQDVTANGPGIQPHHCVITNSAGVINLHPNGNMCRLDGVPVTKPTKLTHGCTLCLGKSLFRFNHPEEANHMNNMLPEKTAGPALSLSMVATKFHSNGGTLASSSVRGTRSKAELQELMESLQRRKSALEASLKATADRGYLTLSPPPSPQSASSYLQDRPPLSIRVPSPYTPSSSLSMPPSPHHSERPLSPVPTQTRARHQSQDNLLLCLPSEGRHANTGNSLLAMWNGSSSSYMNDALPSSRRGPSGAASMPSSPRLGRRLLTRDGESTVDPLLRQRKYSTGSLNGLGGHSRSLPRLYRGDAPVLSLPPRRTTKPRRSLPFLEKPPDVTVTANVTNSSRRASLCSVGSAPCLDLGVGERRLSFGKGGLGPGMGPRRGSISSLSGKEELRDYHQRQRDERLREQEVERLERQRLETILCLCSELGRSELGRMETDSGVSAVSDLQKINRELEKLQVSDDESVFSDSAAVSLDSGFVGKSRGEILTQRQRRVSGHRENRPQSPTTSLRSSVPSSSPHLRSKQVSEDMQLRQEVTRIEEERIQVLNNIEELEQKIRDLDTQMDESIREMEVERALLDGEQEAEVAQLQSDKEMLEQLNGKMGDMEKNTQKNQTQDKALLEAERVKVERLAELISEQKTQLDTCPEALKEQLQNQLSRDTEALEAETKRFEDLEFQQLEKESRQDEEKETQTQQLLREIAEYQRSVVTRKERLLTLKKQSTQITQQAQREKENFLKEKSNLIYMLQRERENLASLERKYSELTGGQAFPLNPVSMKEHFRSMEERRRSNGSKEGGVLLSDSGMSRKRERQSSGTFNSALNRSLSPKVRQQKQHIGKPHMPLSQSSSCGSVLPRTLSVTSRDLDTRRLLKAGQLFLNDERQRMSEMSNRTVSETNVFLEPFLYMDNGHNFDTMSVDSTESLETSISACSPDNISSASTANMAKIEEMERMLREAQAEKNRLLEHREREMELRRQALEDERRRREELERRLQEETNRRQKLVERESRPLTRYLPVRKDDFDLRGHIEAAGHHPETCFHLAITEKTCRGFLVKMGGKIKTWKKRWFVFDRNRRTLAYYADKHETKMKGVIYFQAIEEVYYDHLKNAHKSPNPSLTFSVKTHDRVYYMVAPSPEAMRIWMDVIVTGAEGYTHFLV</sequence>
<dbReference type="Gene3D" id="2.60.40.10">
    <property type="entry name" value="Immunoglobulins"/>
    <property type="match status" value="6"/>
</dbReference>
<dbReference type="FunFam" id="2.60.40.10:FF:000142">
    <property type="entry name" value="V-set domain-containing T-cell activation inhibitor 1"/>
    <property type="match status" value="1"/>
</dbReference>
<reference evidence="14" key="1">
    <citation type="submission" date="2023-08" db="EMBL/GenBank/DDBJ databases">
        <title>Chromosome-level Genome Assembly of mud carp (Cirrhinus molitorella).</title>
        <authorList>
            <person name="Liu H."/>
        </authorList>
    </citation>
    <scope>NUCLEOTIDE SEQUENCE</scope>
    <source>
        <strain evidence="14">Prfri</strain>
        <tissue evidence="14">Muscle</tissue>
    </source>
</reference>
<dbReference type="InterPro" id="IPR037810">
    <property type="entry name" value="PHLDB1/2/3_PH"/>
</dbReference>
<dbReference type="InterPro" id="IPR001849">
    <property type="entry name" value="PH_domain"/>
</dbReference>
<dbReference type="CDD" id="cd16091">
    <property type="entry name" value="IgV_HHLA2"/>
    <property type="match status" value="1"/>
</dbReference>
<dbReference type="InterPro" id="IPR011993">
    <property type="entry name" value="PH-like_dom_sf"/>
</dbReference>
<dbReference type="PANTHER" id="PTHR12156">
    <property type="entry name" value="PLECKSTRIN HOMOLOGY-LIKE DOMAIN, FAMILY B, MEMBER 3"/>
    <property type="match status" value="1"/>
</dbReference>
<keyword evidence="5" id="KW-1015">Disulfide bond</keyword>
<feature type="compositionally biased region" description="Gly residues" evidence="9">
    <location>
        <begin position="1254"/>
        <end position="1263"/>
    </location>
</feature>
<feature type="coiled-coil region" evidence="8">
    <location>
        <begin position="1420"/>
        <end position="1583"/>
    </location>
</feature>
<name>A0AA88P016_9TELE</name>
<evidence type="ECO:0000256" key="5">
    <source>
        <dbReference type="ARBA" id="ARBA00023157"/>
    </source>
</evidence>
<dbReference type="InterPro" id="IPR052212">
    <property type="entry name" value="PH-like_domain"/>
</dbReference>
<keyword evidence="2 11" id="KW-0732">Signal</keyword>
<evidence type="ECO:0000256" key="2">
    <source>
        <dbReference type="ARBA" id="ARBA00022729"/>
    </source>
</evidence>
<dbReference type="GO" id="GO:0045180">
    <property type="term" value="C:basal cortex"/>
    <property type="evidence" value="ECO:0007669"/>
    <property type="project" value="TreeGrafter"/>
</dbReference>
<feature type="chain" id="PRO_5041741060" description="Pleckstrin homology-like domain family B member 2" evidence="11">
    <location>
        <begin position="21"/>
        <end position="2036"/>
    </location>
</feature>
<feature type="signal peptide" evidence="11">
    <location>
        <begin position="1"/>
        <end position="20"/>
    </location>
</feature>
<feature type="region of interest" description="Disordered" evidence="9">
    <location>
        <begin position="1189"/>
        <end position="1213"/>
    </location>
</feature>
<dbReference type="FunFam" id="2.60.200.20:FF:000210">
    <property type="entry name" value="Pleckstrin homology-like domain, family B, member 1a"/>
    <property type="match status" value="1"/>
</dbReference>
<evidence type="ECO:0000256" key="8">
    <source>
        <dbReference type="SAM" id="Coils"/>
    </source>
</evidence>
<dbReference type="SUPFAM" id="SSF50729">
    <property type="entry name" value="PH domain-like"/>
    <property type="match status" value="1"/>
</dbReference>
<comment type="caution">
    <text evidence="14">The sequence shown here is derived from an EMBL/GenBank/DDBJ whole genome shotgun (WGS) entry which is preliminary data.</text>
</comment>
<dbReference type="Pfam" id="PF00169">
    <property type="entry name" value="PH"/>
    <property type="match status" value="1"/>
</dbReference>
<dbReference type="PROSITE" id="PS50003">
    <property type="entry name" value="PH_DOMAIN"/>
    <property type="match status" value="1"/>
</dbReference>
<dbReference type="InterPro" id="IPR007110">
    <property type="entry name" value="Ig-like_dom"/>
</dbReference>
<feature type="compositionally biased region" description="Low complexity" evidence="9">
    <location>
        <begin position="1133"/>
        <end position="1144"/>
    </location>
</feature>
<feature type="region of interest" description="Disordered" evidence="9">
    <location>
        <begin position="817"/>
        <end position="836"/>
    </location>
</feature>
<dbReference type="Proteomes" id="UP001187343">
    <property type="component" value="Unassembled WGS sequence"/>
</dbReference>
<dbReference type="Gene3D" id="2.60.200.20">
    <property type="match status" value="1"/>
</dbReference>
<keyword evidence="6" id="KW-0325">Glycoprotein</keyword>
<keyword evidence="10" id="KW-1133">Transmembrane helix</keyword>
<evidence type="ECO:0000256" key="9">
    <source>
        <dbReference type="SAM" id="MobiDB-lite"/>
    </source>
</evidence>
<keyword evidence="7" id="KW-0393">Immunoglobulin domain</keyword>
<dbReference type="CDD" id="cd14673">
    <property type="entry name" value="PH_PHLDB1_2"/>
    <property type="match status" value="1"/>
</dbReference>
<feature type="domain" description="Ig-like" evidence="13">
    <location>
        <begin position="216"/>
        <end position="295"/>
    </location>
</feature>
<feature type="transmembrane region" description="Helical" evidence="10">
    <location>
        <begin position="706"/>
        <end position="724"/>
    </location>
</feature>
<feature type="domain" description="Ig-like" evidence="13">
    <location>
        <begin position="23"/>
        <end position="125"/>
    </location>
</feature>
<feature type="region of interest" description="Disordered" evidence="9">
    <location>
        <begin position="1370"/>
        <end position="1414"/>
    </location>
</feature>
<evidence type="ECO:0000313" key="14">
    <source>
        <dbReference type="EMBL" id="KAK2870985.1"/>
    </source>
</evidence>
<feature type="compositionally biased region" description="Low complexity" evidence="9">
    <location>
        <begin position="1055"/>
        <end position="1066"/>
    </location>
</feature>
<feature type="region of interest" description="Disordered" evidence="9">
    <location>
        <begin position="1027"/>
        <end position="1089"/>
    </location>
</feature>
<gene>
    <name evidence="14" type="ORF">Q8A67_023512</name>
</gene>
<evidence type="ECO:0000259" key="12">
    <source>
        <dbReference type="PROSITE" id="PS50003"/>
    </source>
</evidence>
<feature type="compositionally biased region" description="Basic and acidic residues" evidence="9">
    <location>
        <begin position="853"/>
        <end position="874"/>
    </location>
</feature>
<evidence type="ECO:0000256" key="6">
    <source>
        <dbReference type="ARBA" id="ARBA00023180"/>
    </source>
</evidence>
<evidence type="ECO:0000256" key="11">
    <source>
        <dbReference type="SAM" id="SignalP"/>
    </source>
</evidence>
<dbReference type="SUPFAM" id="SSF48726">
    <property type="entry name" value="Immunoglobulin"/>
    <property type="match status" value="4"/>
</dbReference>
<feature type="domain" description="Ig-like" evidence="13">
    <location>
        <begin position="503"/>
        <end position="584"/>
    </location>
</feature>
<feature type="coiled-coil region" evidence="8">
    <location>
        <begin position="1821"/>
        <end position="1887"/>
    </location>
</feature>
<dbReference type="SUPFAM" id="SSF49879">
    <property type="entry name" value="SMAD/FHA domain"/>
    <property type="match status" value="1"/>
</dbReference>
<feature type="region of interest" description="Disordered" evidence="9">
    <location>
        <begin position="850"/>
        <end position="874"/>
    </location>
</feature>
<feature type="region of interest" description="Disordered" evidence="9">
    <location>
        <begin position="355"/>
        <end position="385"/>
    </location>
</feature>
<dbReference type="SMART" id="SM00409">
    <property type="entry name" value="IG"/>
    <property type="match status" value="4"/>
</dbReference>
<dbReference type="InterPro" id="IPR013783">
    <property type="entry name" value="Ig-like_fold"/>
</dbReference>
<dbReference type="GO" id="GO:0050863">
    <property type="term" value="P:regulation of T cell activation"/>
    <property type="evidence" value="ECO:0007669"/>
    <property type="project" value="UniProtKB-ARBA"/>
</dbReference>
<dbReference type="Gene3D" id="2.30.29.30">
    <property type="entry name" value="Pleckstrin-homology domain (PH domain)/Phosphotyrosine-binding domain (PTB)"/>
    <property type="match status" value="1"/>
</dbReference>
<dbReference type="InterPro" id="IPR036179">
    <property type="entry name" value="Ig-like_dom_sf"/>
</dbReference>
<dbReference type="InterPro" id="IPR000253">
    <property type="entry name" value="FHA_dom"/>
</dbReference>
<feature type="coiled-coil region" evidence="8">
    <location>
        <begin position="999"/>
        <end position="1026"/>
    </location>
</feature>
<accession>A0AA88P016</accession>
<comment type="subcellular location">
    <subcellularLocation>
        <location evidence="1">Membrane</location>
    </subcellularLocation>
</comment>
<dbReference type="PANTHER" id="PTHR12156:SF21">
    <property type="entry name" value="PLECKSTRIN HOMOLOGY-LIKE DOMAIN FAMILY B MEMBER 2"/>
    <property type="match status" value="1"/>
</dbReference>
<dbReference type="GO" id="GO:0016020">
    <property type="term" value="C:membrane"/>
    <property type="evidence" value="ECO:0007669"/>
    <property type="project" value="UniProtKB-SubCell"/>
</dbReference>
<dbReference type="InterPro" id="IPR008984">
    <property type="entry name" value="SMAD_FHA_dom_sf"/>
</dbReference>
<keyword evidence="3 8" id="KW-0175">Coiled coil</keyword>
<evidence type="ECO:0000256" key="1">
    <source>
        <dbReference type="ARBA" id="ARBA00004370"/>
    </source>
</evidence>
<feature type="domain" description="Ig-like" evidence="13">
    <location>
        <begin position="370"/>
        <end position="492"/>
    </location>
</feature>
<keyword evidence="10" id="KW-0812">Transmembrane</keyword>
<dbReference type="EMBL" id="JAUYZG010000023">
    <property type="protein sequence ID" value="KAK2870985.1"/>
    <property type="molecule type" value="Genomic_DNA"/>
</dbReference>
<evidence type="ECO:0000256" key="7">
    <source>
        <dbReference type="ARBA" id="ARBA00023319"/>
    </source>
</evidence>
<dbReference type="Pfam" id="PF00498">
    <property type="entry name" value="FHA"/>
    <property type="match status" value="1"/>
</dbReference>
<dbReference type="InterPro" id="IPR003599">
    <property type="entry name" value="Ig_sub"/>
</dbReference>
<keyword evidence="4 10" id="KW-0472">Membrane</keyword>
<dbReference type="PROSITE" id="PS50835">
    <property type="entry name" value="IG_LIKE"/>
    <property type="match status" value="4"/>
</dbReference>
<dbReference type="SMART" id="SM00406">
    <property type="entry name" value="IGv"/>
    <property type="match status" value="2"/>
</dbReference>
<dbReference type="GO" id="GO:1903037">
    <property type="term" value="P:regulation of leukocyte cell-cell adhesion"/>
    <property type="evidence" value="ECO:0007669"/>
    <property type="project" value="UniProtKB-ARBA"/>
</dbReference>
<feature type="domain" description="PH" evidence="12">
    <location>
        <begin position="1926"/>
        <end position="2029"/>
    </location>
</feature>